<feature type="non-terminal residue" evidence="11">
    <location>
        <position position="1"/>
    </location>
</feature>
<dbReference type="GO" id="GO:0030145">
    <property type="term" value="F:manganese ion binding"/>
    <property type="evidence" value="ECO:0007669"/>
    <property type="project" value="TreeGrafter"/>
</dbReference>
<feature type="non-terminal residue" evidence="11">
    <location>
        <position position="218"/>
    </location>
</feature>
<dbReference type="EC" id="1.1.1.267" evidence="5"/>
<evidence type="ECO:0000256" key="3">
    <source>
        <dbReference type="ARBA" id="ARBA00005094"/>
    </source>
</evidence>
<dbReference type="Gene3D" id="1.10.1740.10">
    <property type="match status" value="1"/>
</dbReference>
<organism evidence="11">
    <name type="scientific">marine sediment metagenome</name>
    <dbReference type="NCBI Taxonomy" id="412755"/>
    <lineage>
        <taxon>unclassified sequences</taxon>
        <taxon>metagenomes</taxon>
        <taxon>ecological metagenomes</taxon>
    </lineage>
</organism>
<dbReference type="SUPFAM" id="SSF55347">
    <property type="entry name" value="Glyceraldehyde-3-phosphate dehydrogenase-like, C-terminal domain"/>
    <property type="match status" value="1"/>
</dbReference>
<evidence type="ECO:0000256" key="8">
    <source>
        <dbReference type="ARBA" id="ARBA00048543"/>
    </source>
</evidence>
<evidence type="ECO:0000256" key="4">
    <source>
        <dbReference type="ARBA" id="ARBA00006825"/>
    </source>
</evidence>
<evidence type="ECO:0000313" key="11">
    <source>
        <dbReference type="EMBL" id="GAI49940.1"/>
    </source>
</evidence>
<reference evidence="11" key="1">
    <citation type="journal article" date="2014" name="Front. Microbiol.">
        <title>High frequency of phylogenetically diverse reductive dehalogenase-homologous genes in deep subseafloor sedimentary metagenomes.</title>
        <authorList>
            <person name="Kawai M."/>
            <person name="Futagami T."/>
            <person name="Toyoda A."/>
            <person name="Takaki Y."/>
            <person name="Nishi S."/>
            <person name="Hori S."/>
            <person name="Arai W."/>
            <person name="Tsubouchi T."/>
            <person name="Morono Y."/>
            <person name="Uchiyama I."/>
            <person name="Ito T."/>
            <person name="Fujiyama A."/>
            <person name="Inagaki F."/>
            <person name="Takami H."/>
        </authorList>
    </citation>
    <scope>NUCLEOTIDE SEQUENCE</scope>
    <source>
        <strain evidence="11">Expedition CK06-06</strain>
    </source>
</reference>
<sequence>AKLSAAQILPIDSEHSAIWQCLRGETQPAAQLILTASGGPFCHYSPAQLDEVTVEQALKHPSWQMGRKVTIDSATLMNKGLEVIEAHWLFNMSFDSIKVLIHPQSIIHSMVEFIDGSIKAQLSYPDMRLPIQYALTYPERLPNPQFPKLDWGIINNLSFEQPDFDTFSCLKLAIEAGRKGGTYPAVVCAADEVAVELFLWQRIKFIDIAHLVGQALEQ</sequence>
<evidence type="ECO:0000256" key="5">
    <source>
        <dbReference type="ARBA" id="ARBA00012366"/>
    </source>
</evidence>
<keyword evidence="6" id="KW-0479">Metal-binding</keyword>
<proteinExistence type="inferred from homology"/>
<comment type="caution">
    <text evidence="11">The sequence shown here is derived from an EMBL/GenBank/DDBJ whole genome shotgun (WGS) entry which is preliminary data.</text>
</comment>
<protein>
    <recommendedName>
        <fullName evidence="5">1-deoxy-D-xylulose-5-phosphate reductoisomerase</fullName>
        <ecNumber evidence="5">1.1.1.267</ecNumber>
    </recommendedName>
</protein>
<dbReference type="GO" id="GO:0051484">
    <property type="term" value="P:isopentenyl diphosphate biosynthetic process, methylerythritol 4-phosphate pathway involved in terpenoid biosynthetic process"/>
    <property type="evidence" value="ECO:0007669"/>
    <property type="project" value="TreeGrafter"/>
</dbReference>
<dbReference type="EMBL" id="BARV01037352">
    <property type="protein sequence ID" value="GAI49940.1"/>
    <property type="molecule type" value="Genomic_DNA"/>
</dbReference>
<dbReference type="GO" id="GO:0030604">
    <property type="term" value="F:1-deoxy-D-xylulose-5-phosphate reductoisomerase activity"/>
    <property type="evidence" value="ECO:0007669"/>
    <property type="project" value="UniProtKB-EC"/>
</dbReference>
<keyword evidence="7" id="KW-0560">Oxidoreductase</keyword>
<dbReference type="InterPro" id="IPR003821">
    <property type="entry name" value="DXP_reductoisomerase"/>
</dbReference>
<dbReference type="PANTHER" id="PTHR30525">
    <property type="entry name" value="1-DEOXY-D-XYLULOSE 5-PHOSPHATE REDUCTOISOMERASE"/>
    <property type="match status" value="1"/>
</dbReference>
<dbReference type="InterPro" id="IPR036169">
    <property type="entry name" value="DXPR_C_sf"/>
</dbReference>
<dbReference type="GO" id="GO:0070402">
    <property type="term" value="F:NADPH binding"/>
    <property type="evidence" value="ECO:0007669"/>
    <property type="project" value="TreeGrafter"/>
</dbReference>
<evidence type="ECO:0000256" key="7">
    <source>
        <dbReference type="ARBA" id="ARBA00023002"/>
    </source>
</evidence>
<dbReference type="Pfam" id="PF13288">
    <property type="entry name" value="DXPR_C"/>
    <property type="match status" value="1"/>
</dbReference>
<evidence type="ECO:0000259" key="9">
    <source>
        <dbReference type="Pfam" id="PF08436"/>
    </source>
</evidence>
<evidence type="ECO:0000256" key="6">
    <source>
        <dbReference type="ARBA" id="ARBA00022723"/>
    </source>
</evidence>
<evidence type="ECO:0000256" key="1">
    <source>
        <dbReference type="ARBA" id="ARBA00001936"/>
    </source>
</evidence>
<dbReference type="AlphaFoldDB" id="X1QFY7"/>
<evidence type="ECO:0000256" key="2">
    <source>
        <dbReference type="ARBA" id="ARBA00001946"/>
    </source>
</evidence>
<accession>X1QFY7</accession>
<dbReference type="PANTHER" id="PTHR30525:SF0">
    <property type="entry name" value="1-DEOXY-D-XYLULOSE 5-PHOSPHATE REDUCTOISOMERASE, CHLOROPLASTIC"/>
    <property type="match status" value="1"/>
</dbReference>
<name>X1QFY7_9ZZZZ</name>
<feature type="domain" description="DXP reductoisomerase C-terminal" evidence="10">
    <location>
        <begin position="122"/>
        <end position="217"/>
    </location>
</feature>
<comment type="catalytic activity">
    <reaction evidence="8">
        <text>2-C-methyl-D-erythritol 4-phosphate + NADP(+) = 1-deoxy-D-xylulose 5-phosphate + NADPH + H(+)</text>
        <dbReference type="Rhea" id="RHEA:13717"/>
        <dbReference type="ChEBI" id="CHEBI:15378"/>
        <dbReference type="ChEBI" id="CHEBI:57783"/>
        <dbReference type="ChEBI" id="CHEBI:57792"/>
        <dbReference type="ChEBI" id="CHEBI:58262"/>
        <dbReference type="ChEBI" id="CHEBI:58349"/>
        <dbReference type="EC" id="1.1.1.267"/>
    </reaction>
    <physiologicalReaction direction="right-to-left" evidence="8">
        <dbReference type="Rhea" id="RHEA:13719"/>
    </physiologicalReaction>
</comment>
<feature type="domain" description="1-deoxy-D-xylulose 5-phosphate reductoisomerase C-terminal" evidence="9">
    <location>
        <begin position="8"/>
        <end position="90"/>
    </location>
</feature>
<comment type="cofactor">
    <cofactor evidence="2">
        <name>Mg(2+)</name>
        <dbReference type="ChEBI" id="CHEBI:18420"/>
    </cofactor>
</comment>
<dbReference type="Pfam" id="PF08436">
    <property type="entry name" value="DXP_redisom_C"/>
    <property type="match status" value="1"/>
</dbReference>
<comment type="pathway">
    <text evidence="3">Isoprenoid biosynthesis; isopentenyl diphosphate biosynthesis via DXP pathway; isopentenyl diphosphate from 1-deoxy-D-xylulose 5-phosphate: step 1/6.</text>
</comment>
<comment type="cofactor">
    <cofactor evidence="1">
        <name>Mn(2+)</name>
        <dbReference type="ChEBI" id="CHEBI:29035"/>
    </cofactor>
</comment>
<dbReference type="InterPro" id="IPR013644">
    <property type="entry name" value="DXP_reductoisomerase_C"/>
</dbReference>
<dbReference type="SUPFAM" id="SSF69055">
    <property type="entry name" value="1-deoxy-D-xylulose-5-phosphate reductoisomerase, C-terminal domain"/>
    <property type="match status" value="1"/>
</dbReference>
<comment type="similarity">
    <text evidence="4">Belongs to the DXR family.</text>
</comment>
<dbReference type="UniPathway" id="UPA00056">
    <property type="reaction ID" value="UER00092"/>
</dbReference>
<gene>
    <name evidence="11" type="ORF">S06H3_57806</name>
</gene>
<evidence type="ECO:0000259" key="10">
    <source>
        <dbReference type="Pfam" id="PF13288"/>
    </source>
</evidence>
<dbReference type="InterPro" id="IPR026877">
    <property type="entry name" value="DXPR_C"/>
</dbReference>